<dbReference type="InterPro" id="IPR001279">
    <property type="entry name" value="Metallo-B-lactamas"/>
</dbReference>
<feature type="domain" description="Metallo-beta-lactamase" evidence="7">
    <location>
        <begin position="52"/>
        <end position="280"/>
    </location>
</feature>
<proteinExistence type="inferred from homology"/>
<organism evidence="8 9">
    <name type="scientific">Craurococcus roseus</name>
    <dbReference type="NCBI Taxonomy" id="77585"/>
    <lineage>
        <taxon>Bacteria</taxon>
        <taxon>Pseudomonadati</taxon>
        <taxon>Pseudomonadota</taxon>
        <taxon>Alphaproteobacteria</taxon>
        <taxon>Acetobacterales</taxon>
        <taxon>Acetobacteraceae</taxon>
        <taxon>Craurococcus</taxon>
    </lineage>
</organism>
<keyword evidence="5 6" id="KW-0884">PQQ biosynthesis</keyword>
<comment type="similarity">
    <text evidence="2 6">Belongs to the PqqB family.</text>
</comment>
<evidence type="ECO:0000256" key="6">
    <source>
        <dbReference type="HAMAP-Rule" id="MF_00653"/>
    </source>
</evidence>
<dbReference type="RefSeq" id="WP_343896483.1">
    <property type="nucleotide sequence ID" value="NZ_BAAAFZ010000052.1"/>
</dbReference>
<dbReference type="SUPFAM" id="SSF56281">
    <property type="entry name" value="Metallo-hydrolase/oxidoreductase"/>
    <property type="match status" value="1"/>
</dbReference>
<keyword evidence="4 6" id="KW-0813">Transport</keyword>
<evidence type="ECO:0000259" key="7">
    <source>
        <dbReference type="Pfam" id="PF12706"/>
    </source>
</evidence>
<gene>
    <name evidence="6 8" type="primary">pqqB</name>
    <name evidence="8" type="ORF">GCM10009416_33140</name>
</gene>
<comment type="function">
    <text evidence="6">May be involved in the transport of PQQ or its precursor to the periplasm.</text>
</comment>
<comment type="pathway">
    <text evidence="1 6">Cofactor biosynthesis; pyrroloquinoline quinone biosynthesis.</text>
</comment>
<name>A0ABN1FJE5_9PROT</name>
<evidence type="ECO:0000313" key="8">
    <source>
        <dbReference type="EMBL" id="GAA0592097.1"/>
    </source>
</evidence>
<keyword evidence="9" id="KW-1185">Reference proteome</keyword>
<dbReference type="HAMAP" id="MF_00653">
    <property type="entry name" value="PQQ_syn_PqqB"/>
    <property type="match status" value="1"/>
</dbReference>
<evidence type="ECO:0000256" key="2">
    <source>
        <dbReference type="ARBA" id="ARBA00008481"/>
    </source>
</evidence>
<evidence type="ECO:0000256" key="5">
    <source>
        <dbReference type="ARBA" id="ARBA00022905"/>
    </source>
</evidence>
<evidence type="ECO:0000256" key="1">
    <source>
        <dbReference type="ARBA" id="ARBA00004886"/>
    </source>
</evidence>
<comment type="caution">
    <text evidence="8">The sequence shown here is derived from an EMBL/GenBank/DDBJ whole genome shotgun (WGS) entry which is preliminary data.</text>
</comment>
<dbReference type="Gene3D" id="3.60.15.10">
    <property type="entry name" value="Ribonuclease Z/Hydroxyacylglutathione hydrolase-like"/>
    <property type="match status" value="1"/>
</dbReference>
<evidence type="ECO:0000256" key="3">
    <source>
        <dbReference type="ARBA" id="ARBA00015084"/>
    </source>
</evidence>
<dbReference type="Pfam" id="PF12706">
    <property type="entry name" value="Lactamase_B_2"/>
    <property type="match status" value="1"/>
</dbReference>
<dbReference type="Proteomes" id="UP001501588">
    <property type="component" value="Unassembled WGS sequence"/>
</dbReference>
<dbReference type="InterPro" id="IPR036866">
    <property type="entry name" value="RibonucZ/Hydroxyglut_hydro"/>
</dbReference>
<reference evidence="8 9" key="1">
    <citation type="journal article" date="2019" name="Int. J. Syst. Evol. Microbiol.">
        <title>The Global Catalogue of Microorganisms (GCM) 10K type strain sequencing project: providing services to taxonomists for standard genome sequencing and annotation.</title>
        <authorList>
            <consortium name="The Broad Institute Genomics Platform"/>
            <consortium name="The Broad Institute Genome Sequencing Center for Infectious Disease"/>
            <person name="Wu L."/>
            <person name="Ma J."/>
        </authorList>
    </citation>
    <scope>NUCLEOTIDE SEQUENCE [LARGE SCALE GENOMIC DNA]</scope>
    <source>
        <strain evidence="8 9">JCM 9933</strain>
    </source>
</reference>
<evidence type="ECO:0000256" key="4">
    <source>
        <dbReference type="ARBA" id="ARBA00022448"/>
    </source>
</evidence>
<sequence>MLKAIVLGAAAGGGFPQWNSAGPGCRRARAGDPAAPARTQASLAVSGDGGCRWVLLNASPDLPAQLRATPALHPRPEGDAVRHSPIAAVVLTGAEVDTVAGLLSLRERHAFALYGAEPSLAVLRENPIFGALDPGLVPRRPLPLGEAFELRDAAGEGLGLRAEAFPVPGKVPLFLEAGGEDPGRSDAGETVGLRLSAGEGGDALFFVPGCAAMTGDLRERLRGAACVLFDGTLWRDDEMLRARAGTKTGARMGHMSVDGPSGTLAAFAGLGVRRRVLIHINNTNPVLLADSPERAAVEAAGWEVASDGMELRV</sequence>
<dbReference type="InterPro" id="IPR011842">
    <property type="entry name" value="PQQ_synth_PqqB"/>
</dbReference>
<dbReference type="EMBL" id="BAAAFZ010000052">
    <property type="protein sequence ID" value="GAA0592097.1"/>
    <property type="molecule type" value="Genomic_DNA"/>
</dbReference>
<protein>
    <recommendedName>
        <fullName evidence="3 6">Coenzyme PQQ synthesis protein B</fullName>
    </recommendedName>
    <alternativeName>
        <fullName evidence="6">Pyrroloquinoline quinone biosynthesis protein B</fullName>
    </alternativeName>
</protein>
<dbReference type="NCBIfam" id="TIGR02108">
    <property type="entry name" value="PQQ_syn_pqqB"/>
    <property type="match status" value="1"/>
</dbReference>
<accession>A0ABN1FJE5</accession>
<evidence type="ECO:0000313" key="9">
    <source>
        <dbReference type="Proteomes" id="UP001501588"/>
    </source>
</evidence>